<feature type="domain" description="Histidine kinase" evidence="16">
    <location>
        <begin position="355"/>
        <end position="567"/>
    </location>
</feature>
<dbReference type="SUPFAM" id="SSF55874">
    <property type="entry name" value="ATPase domain of HSP90 chaperone/DNA topoisomerase II/histidine kinase"/>
    <property type="match status" value="1"/>
</dbReference>
<keyword evidence="7 15" id="KW-0812">Transmembrane</keyword>
<dbReference type="SMART" id="SM00304">
    <property type="entry name" value="HAMP"/>
    <property type="match status" value="1"/>
</dbReference>
<dbReference type="PANTHER" id="PTHR45528">
    <property type="entry name" value="SENSOR HISTIDINE KINASE CPXA"/>
    <property type="match status" value="1"/>
</dbReference>
<proteinExistence type="predicted"/>
<dbReference type="InterPro" id="IPR050398">
    <property type="entry name" value="HssS/ArlS-like"/>
</dbReference>
<protein>
    <recommendedName>
        <fullName evidence="3">histidine kinase</fullName>
        <ecNumber evidence="3">2.7.13.3</ecNumber>
    </recommendedName>
</protein>
<dbReference type="Pfam" id="PF00672">
    <property type="entry name" value="HAMP"/>
    <property type="match status" value="1"/>
</dbReference>
<evidence type="ECO:0000256" key="14">
    <source>
        <dbReference type="SAM" id="Coils"/>
    </source>
</evidence>
<dbReference type="Gene3D" id="3.30.565.10">
    <property type="entry name" value="Histidine kinase-like ATPase, C-terminal domain"/>
    <property type="match status" value="1"/>
</dbReference>
<keyword evidence="6" id="KW-0808">Transferase</keyword>
<keyword evidence="5" id="KW-0597">Phosphoprotein</keyword>
<keyword evidence="13 15" id="KW-0472">Membrane</keyword>
<evidence type="ECO:0000259" key="17">
    <source>
        <dbReference type="PROSITE" id="PS50885"/>
    </source>
</evidence>
<gene>
    <name evidence="18" type="ORF">AN963_06615</name>
</gene>
<evidence type="ECO:0000256" key="12">
    <source>
        <dbReference type="ARBA" id="ARBA00023012"/>
    </source>
</evidence>
<evidence type="ECO:0000256" key="11">
    <source>
        <dbReference type="ARBA" id="ARBA00022989"/>
    </source>
</evidence>
<dbReference type="Gene3D" id="1.10.287.130">
    <property type="match status" value="1"/>
</dbReference>
<evidence type="ECO:0000256" key="4">
    <source>
        <dbReference type="ARBA" id="ARBA00022475"/>
    </source>
</evidence>
<evidence type="ECO:0000256" key="7">
    <source>
        <dbReference type="ARBA" id="ARBA00022692"/>
    </source>
</evidence>
<dbReference type="SMART" id="SM00388">
    <property type="entry name" value="HisKA"/>
    <property type="match status" value="1"/>
</dbReference>
<comment type="subcellular location">
    <subcellularLocation>
        <location evidence="2">Cell membrane</location>
        <topology evidence="2">Multi-pass membrane protein</topology>
    </subcellularLocation>
</comment>
<evidence type="ECO:0000256" key="9">
    <source>
        <dbReference type="ARBA" id="ARBA00022777"/>
    </source>
</evidence>
<dbReference type="EMBL" id="LJJB01000007">
    <property type="protein sequence ID" value="KQL49420.1"/>
    <property type="molecule type" value="Genomic_DNA"/>
</dbReference>
<keyword evidence="12" id="KW-0902">Two-component regulatory system</keyword>
<evidence type="ECO:0000259" key="16">
    <source>
        <dbReference type="PROSITE" id="PS50109"/>
    </source>
</evidence>
<dbReference type="EC" id="2.7.13.3" evidence="3"/>
<dbReference type="Proteomes" id="UP000051063">
    <property type="component" value="Unassembled WGS sequence"/>
</dbReference>
<feature type="transmembrane region" description="Helical" evidence="15">
    <location>
        <begin position="7"/>
        <end position="30"/>
    </location>
</feature>
<sequence length="568" mass="65331">MKIKKSIMLQIFFTILSIFLLVFVVQFIFFGKYVTSLYSNFLLRDIRAEFQSAVEQFSNSKNENANSVLSTYAVSYDAPVLAFTEDYSVIGQGLFNYLSILTVRVPEVGISRILISGLNELRNINLNDLLTIEAVRVGESNYFEPYSIRSTNKIYLYRQTERTTSTKTITATSNWYTENEASLLNDRARIIYDLMKDCLINRKDIKTYLAAITKEPFTDKRGTSYYIISESRSINGVVTYFVTIRPIVVSKSEVRYFSNYFYTVYCILGILLIAAVFILSRKLSAPIVRLSNVTSKLASKDFSVRANVNLDNEVGQLSESINVMADNLQAAMEELQQSAEIAKVNEKRMKLLLADLAHEFKTPLGIISLYSEVIENRMFEKEPAYYFGIIEHEIENLTQMIDETIQLSKLEAGYWEYKPATFYISDLIEGALSRFSEKIMRENFTLKVDLLDAMVFADGRRIEQVLTNLISNALKYSSEKKIIEVSVTRENENVKVRICNDGYISEQDINHIWERYYRASEKTTARLPSEGIGLEIVKHILIMHNSNFEVRQEDDMVCFYFTIPLVDV</sequence>
<keyword evidence="4" id="KW-1003">Cell membrane</keyword>
<dbReference type="InterPro" id="IPR036890">
    <property type="entry name" value="HATPase_C_sf"/>
</dbReference>
<organism evidence="18 19">
    <name type="scientific">Brevibacillus choshinensis</name>
    <dbReference type="NCBI Taxonomy" id="54911"/>
    <lineage>
        <taxon>Bacteria</taxon>
        <taxon>Bacillati</taxon>
        <taxon>Bacillota</taxon>
        <taxon>Bacilli</taxon>
        <taxon>Bacillales</taxon>
        <taxon>Paenibacillaceae</taxon>
        <taxon>Brevibacillus</taxon>
    </lineage>
</organism>
<keyword evidence="11 15" id="KW-1133">Transmembrane helix</keyword>
<keyword evidence="8" id="KW-0547">Nucleotide-binding</keyword>
<dbReference type="InterPro" id="IPR005467">
    <property type="entry name" value="His_kinase_dom"/>
</dbReference>
<evidence type="ECO:0000256" key="2">
    <source>
        <dbReference type="ARBA" id="ARBA00004651"/>
    </source>
</evidence>
<dbReference type="SUPFAM" id="SSF158472">
    <property type="entry name" value="HAMP domain-like"/>
    <property type="match status" value="1"/>
</dbReference>
<keyword evidence="19" id="KW-1185">Reference proteome</keyword>
<dbReference type="InterPro" id="IPR003661">
    <property type="entry name" value="HisK_dim/P_dom"/>
</dbReference>
<dbReference type="SUPFAM" id="SSF47384">
    <property type="entry name" value="Homodimeric domain of signal transducing histidine kinase"/>
    <property type="match status" value="1"/>
</dbReference>
<dbReference type="InterPro" id="IPR003660">
    <property type="entry name" value="HAMP_dom"/>
</dbReference>
<evidence type="ECO:0000256" key="6">
    <source>
        <dbReference type="ARBA" id="ARBA00022679"/>
    </source>
</evidence>
<evidence type="ECO:0000256" key="13">
    <source>
        <dbReference type="ARBA" id="ARBA00023136"/>
    </source>
</evidence>
<keyword evidence="10" id="KW-0067">ATP-binding</keyword>
<dbReference type="PROSITE" id="PS50885">
    <property type="entry name" value="HAMP"/>
    <property type="match status" value="1"/>
</dbReference>
<dbReference type="CDD" id="cd00082">
    <property type="entry name" value="HisKA"/>
    <property type="match status" value="1"/>
</dbReference>
<feature type="transmembrane region" description="Helical" evidence="15">
    <location>
        <begin position="260"/>
        <end position="279"/>
    </location>
</feature>
<evidence type="ECO:0000256" key="3">
    <source>
        <dbReference type="ARBA" id="ARBA00012438"/>
    </source>
</evidence>
<dbReference type="CDD" id="cd00075">
    <property type="entry name" value="HATPase"/>
    <property type="match status" value="1"/>
</dbReference>
<accession>A0ABR5NCZ0</accession>
<feature type="coiled-coil region" evidence="14">
    <location>
        <begin position="318"/>
        <end position="345"/>
    </location>
</feature>
<evidence type="ECO:0000256" key="1">
    <source>
        <dbReference type="ARBA" id="ARBA00000085"/>
    </source>
</evidence>
<dbReference type="Pfam" id="PF02518">
    <property type="entry name" value="HATPase_c"/>
    <property type="match status" value="1"/>
</dbReference>
<evidence type="ECO:0000256" key="5">
    <source>
        <dbReference type="ARBA" id="ARBA00022553"/>
    </source>
</evidence>
<keyword evidence="14" id="KW-0175">Coiled coil</keyword>
<dbReference type="Pfam" id="PF00512">
    <property type="entry name" value="HisKA"/>
    <property type="match status" value="1"/>
</dbReference>
<dbReference type="RefSeq" id="WP_055743720.1">
    <property type="nucleotide sequence ID" value="NZ_LJJB01000007.1"/>
</dbReference>
<feature type="domain" description="HAMP" evidence="17">
    <location>
        <begin position="281"/>
        <end position="333"/>
    </location>
</feature>
<evidence type="ECO:0000313" key="19">
    <source>
        <dbReference type="Proteomes" id="UP000051063"/>
    </source>
</evidence>
<dbReference type="InterPro" id="IPR003594">
    <property type="entry name" value="HATPase_dom"/>
</dbReference>
<comment type="catalytic activity">
    <reaction evidence="1">
        <text>ATP + protein L-histidine = ADP + protein N-phospho-L-histidine.</text>
        <dbReference type="EC" id="2.7.13.3"/>
    </reaction>
</comment>
<dbReference type="PANTHER" id="PTHR45528:SF1">
    <property type="entry name" value="SENSOR HISTIDINE KINASE CPXA"/>
    <property type="match status" value="1"/>
</dbReference>
<dbReference type="CDD" id="cd06225">
    <property type="entry name" value="HAMP"/>
    <property type="match status" value="1"/>
</dbReference>
<evidence type="ECO:0000256" key="8">
    <source>
        <dbReference type="ARBA" id="ARBA00022741"/>
    </source>
</evidence>
<dbReference type="SMART" id="SM00387">
    <property type="entry name" value="HATPase_c"/>
    <property type="match status" value="1"/>
</dbReference>
<reference evidence="18 19" key="1">
    <citation type="submission" date="2015-09" db="EMBL/GenBank/DDBJ databases">
        <title>Genome sequencing project for genomic taxonomy and phylogenomics of Bacillus-like bacteria.</title>
        <authorList>
            <person name="Liu B."/>
            <person name="Wang J."/>
            <person name="Zhu Y."/>
            <person name="Liu G."/>
            <person name="Chen Q."/>
            <person name="Chen Z."/>
            <person name="Lan J."/>
            <person name="Che J."/>
            <person name="Ge C."/>
            <person name="Shi H."/>
            <person name="Pan Z."/>
            <person name="Liu X."/>
        </authorList>
    </citation>
    <scope>NUCLEOTIDE SEQUENCE [LARGE SCALE GENOMIC DNA]</scope>
    <source>
        <strain evidence="18 19">DSM 8552</strain>
    </source>
</reference>
<keyword evidence="9" id="KW-0418">Kinase</keyword>
<evidence type="ECO:0000313" key="18">
    <source>
        <dbReference type="EMBL" id="KQL49420.1"/>
    </source>
</evidence>
<evidence type="ECO:0000256" key="15">
    <source>
        <dbReference type="SAM" id="Phobius"/>
    </source>
</evidence>
<dbReference type="InterPro" id="IPR036097">
    <property type="entry name" value="HisK_dim/P_sf"/>
</dbReference>
<dbReference type="PROSITE" id="PS50109">
    <property type="entry name" value="HIS_KIN"/>
    <property type="match status" value="1"/>
</dbReference>
<comment type="caution">
    <text evidence="18">The sequence shown here is derived from an EMBL/GenBank/DDBJ whole genome shotgun (WGS) entry which is preliminary data.</text>
</comment>
<name>A0ABR5NCZ0_BRECH</name>
<evidence type="ECO:0000256" key="10">
    <source>
        <dbReference type="ARBA" id="ARBA00022840"/>
    </source>
</evidence>
<dbReference type="Gene3D" id="6.10.340.10">
    <property type="match status" value="1"/>
</dbReference>